<comment type="subcellular location">
    <subcellularLocation>
        <location evidence="1">Membrane</location>
        <topology evidence="1">Multi-pass membrane protein</topology>
    </subcellularLocation>
</comment>
<name>A0AAV9N2Y6_9EURO</name>
<sequence length="623" mass="66693">MGRGHQWFKLRNMEKRKEIISNEDLSDDQNAPAALPPPPAIPTVVPGTTAATGDEAPIAQQDEEEPEYLGPKALYILISSLMLVVIILTLDQSILATAVPYVTNEFHTIADIGWYASAYLLSTAALQPLSGKVYTYFPLKISFLAFLVGFEVGSLICALANSSAMLVVGRAVAGIGGSGIINGSLTIIAVAAHPSKRPAILATVMAMAGAGQLLGPLIGGALTQHVSWRWCFWINLPIGGVTVVVMALIQFPAYKARKATWTIRDFVRDFDLIGFSIFAPASIMILLALQWGGSEYAWSSAMVIGLICGSVGAFCVFAAWEYRHGEHAMIPYSLVRQRVVYSSLVTTVCQFGGIMLQAYYLPLWFQTVKGNSPTMSAVHTLPSFLTQMLFAITSGAITPRIGYLLPFGLFGNTFASIGAGLMTTLRPDTEVGKWIGYQIVGGVGRGVSTQQPLMAVQSVVKADMIPIATATLMWAQMFGGAIFLGIGQTAFINLLRSALQSYAPGLNPEDVIAAGATDFIQKLEAEGDIVTGQQVVRAYNNAIVKIFYIGMGLAIFAFFTSFGLGKTKVVQKKPTNKKVDEEKGATVVPRGSEDSEGKNSTIVPSTHSAEGERSVALPIVQSK</sequence>
<feature type="region of interest" description="Disordered" evidence="6">
    <location>
        <begin position="574"/>
        <end position="614"/>
    </location>
</feature>
<feature type="compositionally biased region" description="Polar residues" evidence="6">
    <location>
        <begin position="598"/>
        <end position="608"/>
    </location>
</feature>
<keyword evidence="3 7" id="KW-0812">Transmembrane</keyword>
<feature type="transmembrane region" description="Helical" evidence="7">
    <location>
        <begin position="167"/>
        <end position="192"/>
    </location>
</feature>
<dbReference type="PROSITE" id="PS50850">
    <property type="entry name" value="MFS"/>
    <property type="match status" value="1"/>
</dbReference>
<feature type="domain" description="Major facilitator superfamily (MFS) profile" evidence="8">
    <location>
        <begin position="77"/>
        <end position="569"/>
    </location>
</feature>
<evidence type="ECO:0000256" key="4">
    <source>
        <dbReference type="ARBA" id="ARBA00022989"/>
    </source>
</evidence>
<dbReference type="FunFam" id="1.20.1250.20:FF:000196">
    <property type="entry name" value="MFS toxin efflux pump (AflT)"/>
    <property type="match status" value="1"/>
</dbReference>
<reference evidence="9 10" key="1">
    <citation type="submission" date="2023-08" db="EMBL/GenBank/DDBJ databases">
        <title>Black Yeasts Isolated from many extreme environments.</title>
        <authorList>
            <person name="Coleine C."/>
            <person name="Stajich J.E."/>
            <person name="Selbmann L."/>
        </authorList>
    </citation>
    <scope>NUCLEOTIDE SEQUENCE [LARGE SCALE GENOMIC DNA]</scope>
    <source>
        <strain evidence="9 10">CCFEE 5792</strain>
    </source>
</reference>
<feature type="transmembrane region" description="Helical" evidence="7">
    <location>
        <begin position="297"/>
        <end position="319"/>
    </location>
</feature>
<evidence type="ECO:0000256" key="2">
    <source>
        <dbReference type="ARBA" id="ARBA00007520"/>
    </source>
</evidence>
<feature type="transmembrane region" description="Helical" evidence="7">
    <location>
        <begin position="272"/>
        <end position="291"/>
    </location>
</feature>
<dbReference type="GO" id="GO:0005886">
    <property type="term" value="C:plasma membrane"/>
    <property type="evidence" value="ECO:0007669"/>
    <property type="project" value="TreeGrafter"/>
</dbReference>
<dbReference type="InterPro" id="IPR036259">
    <property type="entry name" value="MFS_trans_sf"/>
</dbReference>
<dbReference type="RefSeq" id="XP_064702787.1">
    <property type="nucleotide sequence ID" value="XM_064850305.1"/>
</dbReference>
<dbReference type="Gene3D" id="1.20.1250.20">
    <property type="entry name" value="MFS general substrate transporter like domains"/>
    <property type="match status" value="2"/>
</dbReference>
<feature type="transmembrane region" description="Helical" evidence="7">
    <location>
        <begin position="404"/>
        <end position="425"/>
    </location>
</feature>
<feature type="transmembrane region" description="Helical" evidence="7">
    <location>
        <begin position="339"/>
        <end position="360"/>
    </location>
</feature>
<proteinExistence type="inferred from homology"/>
<dbReference type="SUPFAM" id="SSF103473">
    <property type="entry name" value="MFS general substrate transporter"/>
    <property type="match status" value="1"/>
</dbReference>
<comment type="similarity">
    <text evidence="2">Belongs to the major facilitator superfamily. TCR/Tet family.</text>
</comment>
<evidence type="ECO:0000256" key="3">
    <source>
        <dbReference type="ARBA" id="ARBA00022692"/>
    </source>
</evidence>
<feature type="transmembrane region" description="Helical" evidence="7">
    <location>
        <begin position="112"/>
        <end position="129"/>
    </location>
</feature>
<dbReference type="PANTHER" id="PTHR23501">
    <property type="entry name" value="MAJOR FACILITATOR SUPERFAMILY"/>
    <property type="match status" value="1"/>
</dbReference>
<feature type="transmembrane region" description="Helical" evidence="7">
    <location>
        <begin position="199"/>
        <end position="218"/>
    </location>
</feature>
<dbReference type="PANTHER" id="PTHR23501:SF193">
    <property type="entry name" value="MULTIDRUG TRANSPORTER, PUTATIVE (AFU_ORTHOLOGUE AFUA_8G00940)-RELATED"/>
    <property type="match status" value="1"/>
</dbReference>
<accession>A0AAV9N2Y6</accession>
<evidence type="ECO:0000256" key="1">
    <source>
        <dbReference type="ARBA" id="ARBA00004141"/>
    </source>
</evidence>
<feature type="region of interest" description="Disordered" evidence="6">
    <location>
        <begin position="19"/>
        <end position="47"/>
    </location>
</feature>
<evidence type="ECO:0000256" key="7">
    <source>
        <dbReference type="SAM" id="Phobius"/>
    </source>
</evidence>
<feature type="transmembrane region" description="Helical" evidence="7">
    <location>
        <begin position="380"/>
        <end position="397"/>
    </location>
</feature>
<keyword evidence="5 7" id="KW-0472">Membrane</keyword>
<keyword evidence="4 7" id="KW-1133">Transmembrane helix</keyword>
<comment type="caution">
    <text evidence="9">The sequence shown here is derived from an EMBL/GenBank/DDBJ whole genome shotgun (WGS) entry which is preliminary data.</text>
</comment>
<dbReference type="EMBL" id="JAVRRD010000026">
    <property type="protein sequence ID" value="KAK5047225.1"/>
    <property type="molecule type" value="Genomic_DNA"/>
</dbReference>
<feature type="transmembrane region" description="Helical" evidence="7">
    <location>
        <begin position="230"/>
        <end position="251"/>
    </location>
</feature>
<evidence type="ECO:0000313" key="9">
    <source>
        <dbReference type="EMBL" id="KAK5047225.1"/>
    </source>
</evidence>
<keyword evidence="10" id="KW-1185">Reference proteome</keyword>
<organism evidence="9 10">
    <name type="scientific">Exophiala bonariae</name>
    <dbReference type="NCBI Taxonomy" id="1690606"/>
    <lineage>
        <taxon>Eukaryota</taxon>
        <taxon>Fungi</taxon>
        <taxon>Dikarya</taxon>
        <taxon>Ascomycota</taxon>
        <taxon>Pezizomycotina</taxon>
        <taxon>Eurotiomycetes</taxon>
        <taxon>Chaetothyriomycetidae</taxon>
        <taxon>Chaetothyriales</taxon>
        <taxon>Herpotrichiellaceae</taxon>
        <taxon>Exophiala</taxon>
    </lineage>
</organism>
<feature type="transmembrane region" description="Helical" evidence="7">
    <location>
        <begin position="141"/>
        <end position="161"/>
    </location>
</feature>
<dbReference type="Proteomes" id="UP001358417">
    <property type="component" value="Unassembled WGS sequence"/>
</dbReference>
<dbReference type="InterPro" id="IPR020846">
    <property type="entry name" value="MFS_dom"/>
</dbReference>
<evidence type="ECO:0000259" key="8">
    <source>
        <dbReference type="PROSITE" id="PS50850"/>
    </source>
</evidence>
<dbReference type="GO" id="GO:0022857">
    <property type="term" value="F:transmembrane transporter activity"/>
    <property type="evidence" value="ECO:0007669"/>
    <property type="project" value="InterPro"/>
</dbReference>
<evidence type="ECO:0000313" key="10">
    <source>
        <dbReference type="Proteomes" id="UP001358417"/>
    </source>
</evidence>
<feature type="transmembrane region" description="Helical" evidence="7">
    <location>
        <begin position="546"/>
        <end position="565"/>
    </location>
</feature>
<gene>
    <name evidence="9" type="ORF">LTR84_006747</name>
</gene>
<feature type="transmembrane region" description="Helical" evidence="7">
    <location>
        <begin position="473"/>
        <end position="495"/>
    </location>
</feature>
<dbReference type="InterPro" id="IPR011701">
    <property type="entry name" value="MFS"/>
</dbReference>
<dbReference type="AlphaFoldDB" id="A0AAV9N2Y6"/>
<protein>
    <recommendedName>
        <fullName evidence="8">Major facilitator superfamily (MFS) profile domain-containing protein</fullName>
    </recommendedName>
</protein>
<dbReference type="CDD" id="cd17502">
    <property type="entry name" value="MFS_Azr1_MDR_like"/>
    <property type="match status" value="1"/>
</dbReference>
<dbReference type="GeneID" id="89974916"/>
<dbReference type="Pfam" id="PF07690">
    <property type="entry name" value="MFS_1"/>
    <property type="match status" value="1"/>
</dbReference>
<feature type="transmembrane region" description="Helical" evidence="7">
    <location>
        <begin position="73"/>
        <end position="92"/>
    </location>
</feature>
<evidence type="ECO:0000256" key="5">
    <source>
        <dbReference type="ARBA" id="ARBA00023136"/>
    </source>
</evidence>
<evidence type="ECO:0000256" key="6">
    <source>
        <dbReference type="SAM" id="MobiDB-lite"/>
    </source>
</evidence>